<feature type="region of interest" description="Disordered" evidence="1">
    <location>
        <begin position="905"/>
        <end position="953"/>
    </location>
</feature>
<proteinExistence type="predicted"/>
<keyword evidence="3" id="KW-1185">Reference proteome</keyword>
<dbReference type="EMBL" id="CAXAMN010022229">
    <property type="protein sequence ID" value="CAK9067508.1"/>
    <property type="molecule type" value="Genomic_DNA"/>
</dbReference>
<protein>
    <submittedName>
        <fullName evidence="2">Uncharacterized protein</fullName>
    </submittedName>
</protein>
<sequence>MSSSSAGEGTSSSSDAASDDGSGLESGADSAGPEDTSPVRSGESASTSSTTSTSSSEPEAQPKEKQSQCSHSPESDATSSSESDAAKKPAVLAKPLGAQLETTEAHVERHCFPAHVRDCERCRYVRNRSQWEEDATYVDPRSGLKQVWLVEQPRPLQKPWHLGCAICMQANMGGRFGRCKGGAKLSNIRRHGESAGHRAALAQLHLSSDRLGASPDLVGEGLTAAHVLFQRELIAHGGSFESFSRFCKTAKFAGADLGFGSVGPKISKQLTAVLADMETMITGALLRNTSVLGFMQDALGSHVACRLRMVVWKLPRCVEAALDGLLPRGVLALGPRGPWFVDRLACLASLGSDHGAGAKKAIMRECLAKVSPDPATFKLASKVLRFYASDACPTEVRAAELSQMEDFPNLKFHSTDASHGSLVALKTAFRSDPEVALVDELLISGKKPPSLAKLLRTSSKMQSFFKEAELSEAVAVLSHFGFAPQRFDSRKVPLGRIATRLRQAFAALAEEAEHCGEETRRNGATHLLNELTGEKSMRLVLGAMMADLAHEHSKHVHTGDKNQCDPMMLEKAEQLFLARLKVLFQDGLILTSAARQTFTGQVLKFLSEPKLLFFKKKALVLSLGALDRDDELFQPLNRMRLVVQAVTKMLQASRPSFSWGKRFLSFLLPSPLLLRRDDPARAQAEQRLQEILRAGCWDEALAMKELRTLAAVATSHFKRGARELEAWGRASADFPEVLCGRELVSLFLGFTESTCEVERSLKEVGLQTLRERSGLLDTSLESLLVANQAPHDFVYKKKNAAGDVVLEPRGRYLPDLLKKYRDQFGYKLARGDRKTRRDAGVAKDPEVLKEFLRDREAAIVAMVQLGPEERERLTKTSLLQRPVPKESEQELASLKTVAFAKMEEKADKTCQQKRDRQEEILERPERTAKKSRAEEPQGSRWAGGLKPPQGKVDRPVPGVALVATAQTTSKLQRLGFRVVLLGSDPQSGAVKFLQEAFKLESLRSVTHLVLCTDYVADNHALLGAAARLAGAFFCTEAAFAKCPMSPAGPTGVQFRTSLRRPREVFLHEDLARRHSGLPALLTAASARPNSGVAIAASFKHLKKKYLKYKTARGPKSKPWLQMRALLPDGLLQSSLCATWHHRGFSGERLTLETGYDFSQVQCGSAAVRRALASRPRRSWISVPCTAYTIMQNLRKKTLQSQKKLKRQRLHARRIIRQTLRVARATVRGGGDLYWEWPLRCRAWKLRLMRRLEQWLGRKGKTVFKVRVDGCQYGLKNPATGNYLQKSWLLLTTDARLQQVSRVCSREHRRQFEHEPIQGQALTSSTAFYPQGLVDAI</sequence>
<evidence type="ECO:0000313" key="3">
    <source>
        <dbReference type="Proteomes" id="UP001642484"/>
    </source>
</evidence>
<dbReference type="Proteomes" id="UP001642484">
    <property type="component" value="Unassembled WGS sequence"/>
</dbReference>
<reference evidence="2 3" key="1">
    <citation type="submission" date="2024-02" db="EMBL/GenBank/DDBJ databases">
        <authorList>
            <person name="Chen Y."/>
            <person name="Shah S."/>
            <person name="Dougan E. K."/>
            <person name="Thang M."/>
            <person name="Chan C."/>
        </authorList>
    </citation>
    <scope>NUCLEOTIDE SEQUENCE [LARGE SCALE GENOMIC DNA]</scope>
</reference>
<organism evidence="2 3">
    <name type="scientific">Durusdinium trenchii</name>
    <dbReference type="NCBI Taxonomy" id="1381693"/>
    <lineage>
        <taxon>Eukaryota</taxon>
        <taxon>Sar</taxon>
        <taxon>Alveolata</taxon>
        <taxon>Dinophyceae</taxon>
        <taxon>Suessiales</taxon>
        <taxon>Symbiodiniaceae</taxon>
        <taxon>Durusdinium</taxon>
    </lineage>
</organism>
<evidence type="ECO:0000256" key="1">
    <source>
        <dbReference type="SAM" id="MobiDB-lite"/>
    </source>
</evidence>
<feature type="non-terminal residue" evidence="2">
    <location>
        <position position="1336"/>
    </location>
</feature>
<feature type="compositionally biased region" description="Low complexity" evidence="1">
    <location>
        <begin position="1"/>
        <end position="31"/>
    </location>
</feature>
<name>A0ABP0NVT3_9DINO</name>
<comment type="caution">
    <text evidence="2">The sequence shown here is derived from an EMBL/GenBank/DDBJ whole genome shotgun (WGS) entry which is preliminary data.</text>
</comment>
<feature type="region of interest" description="Disordered" evidence="1">
    <location>
        <begin position="1"/>
        <end position="87"/>
    </location>
</feature>
<evidence type="ECO:0000313" key="2">
    <source>
        <dbReference type="EMBL" id="CAK9067508.1"/>
    </source>
</evidence>
<feature type="compositionally biased region" description="Low complexity" evidence="1">
    <location>
        <begin position="44"/>
        <end position="56"/>
    </location>
</feature>
<feature type="compositionally biased region" description="Low complexity" evidence="1">
    <location>
        <begin position="70"/>
        <end position="87"/>
    </location>
</feature>
<gene>
    <name evidence="2" type="ORF">CCMP2556_LOCUS33181</name>
</gene>
<accession>A0ABP0NVT3</accession>
<feature type="compositionally biased region" description="Basic and acidic residues" evidence="1">
    <location>
        <begin position="905"/>
        <end position="937"/>
    </location>
</feature>